<evidence type="ECO:0008006" key="6">
    <source>
        <dbReference type="Google" id="ProtNLM"/>
    </source>
</evidence>
<dbReference type="SMART" id="SM00850">
    <property type="entry name" value="LytTR"/>
    <property type="match status" value="1"/>
</dbReference>
<dbReference type="PROSITE" id="PS50110">
    <property type="entry name" value="RESPONSE_REGULATORY"/>
    <property type="match status" value="1"/>
</dbReference>
<dbReference type="Pfam" id="PF00072">
    <property type="entry name" value="Response_reg"/>
    <property type="match status" value="1"/>
</dbReference>
<dbReference type="InterPro" id="IPR036890">
    <property type="entry name" value="HATPase_C_sf"/>
</dbReference>
<keyword evidence="2" id="KW-0812">Transmembrane</keyword>
<dbReference type="AlphaFoldDB" id="A0AA39CR03"/>
<dbReference type="SUPFAM" id="SSF55874">
    <property type="entry name" value="ATPase domain of HSP90 chaperone/DNA topoisomerase II/histidine kinase"/>
    <property type="match status" value="1"/>
</dbReference>
<sequence length="586" mass="63805">MAASAATPWMPELCRLPRLAAMLGLAELVVVVLALAPDGSRHWTMGELASASGFALWLALAVTASLCLLRQALSKLPELLGAVAAVGLAALIAILCAGIIHALYAVLGDNFARGIGFWRFTLGSAATTALITALALRYFYVSDRWAAQVQANARAQADALQARIRPHFLFNSMNLIASLLHRDPAVAERAVLDLSDLFRAALGAGEGDSTLRDECELAERYLSIESLRLGDRLRVHWQRDEPLPWDLPMPRLVLQPLVENAVLHGISRLPEGGTIELHLACVGNELQIRVRNPAPDPQVPGLALAQGAGHAQHSIGHRLSWRFGRAARMTAGWSEGYYACQGTIVRVVIADDEPLARERLRSLLAAQEGVDVVAEAGNGEQALHACAELQPDLVLLDIAMPGLDGLEAARHLASFEPRPAVVFCTAYDAHALSAFEAAAIDYLMKPVRAERLAAAIARARTFLAGRDGQPQHTGGQARSMLCARLRGSLRLIPLDDIHYLQAEEKYVVVHHARGEDLIEESLKSLEEEFASRFVRIHRNCLVARHELVELRRGSGGQVQAVLRHGKQPLEVSRRCVATLKQELRHL</sequence>
<keyword evidence="1" id="KW-0597">Phosphoprotein</keyword>
<accession>A0AA39CR03</accession>
<dbReference type="SUPFAM" id="SSF52172">
    <property type="entry name" value="CheY-like"/>
    <property type="match status" value="1"/>
</dbReference>
<dbReference type="GO" id="GO:0003677">
    <property type="term" value="F:DNA binding"/>
    <property type="evidence" value="ECO:0007669"/>
    <property type="project" value="InterPro"/>
</dbReference>
<comment type="caution">
    <text evidence="5">The sequence shown here is derived from an EMBL/GenBank/DDBJ whole genome shotgun (WGS) entry which is preliminary data.</text>
</comment>
<dbReference type="GO" id="GO:0000155">
    <property type="term" value="F:phosphorelay sensor kinase activity"/>
    <property type="evidence" value="ECO:0007669"/>
    <property type="project" value="InterPro"/>
</dbReference>
<feature type="transmembrane region" description="Helical" evidence="2">
    <location>
        <begin position="116"/>
        <end position="140"/>
    </location>
</feature>
<evidence type="ECO:0000256" key="2">
    <source>
        <dbReference type="SAM" id="Phobius"/>
    </source>
</evidence>
<feature type="modified residue" description="4-aspartylphosphate" evidence="1">
    <location>
        <position position="397"/>
    </location>
</feature>
<keyword evidence="2" id="KW-1133">Transmembrane helix</keyword>
<feature type="transmembrane region" description="Helical" evidence="2">
    <location>
        <begin position="81"/>
        <end position="104"/>
    </location>
</feature>
<dbReference type="Pfam" id="PF06580">
    <property type="entry name" value="His_kinase"/>
    <property type="match status" value="1"/>
</dbReference>
<dbReference type="PROSITE" id="PS50930">
    <property type="entry name" value="HTH_LYTTR"/>
    <property type="match status" value="1"/>
</dbReference>
<dbReference type="Gene3D" id="2.40.50.1020">
    <property type="entry name" value="LytTr DNA-binding domain"/>
    <property type="match status" value="1"/>
</dbReference>
<evidence type="ECO:0000259" key="4">
    <source>
        <dbReference type="PROSITE" id="PS50930"/>
    </source>
</evidence>
<dbReference type="GO" id="GO:0016020">
    <property type="term" value="C:membrane"/>
    <property type="evidence" value="ECO:0007669"/>
    <property type="project" value="InterPro"/>
</dbReference>
<dbReference type="InterPro" id="IPR050640">
    <property type="entry name" value="Bact_2-comp_sensor_kinase"/>
</dbReference>
<dbReference type="SMART" id="SM00448">
    <property type="entry name" value="REC"/>
    <property type="match status" value="1"/>
</dbReference>
<organism evidence="5">
    <name type="scientific">Knufia peltigerae</name>
    <dbReference type="NCBI Taxonomy" id="1002370"/>
    <lineage>
        <taxon>Eukaryota</taxon>
        <taxon>Fungi</taxon>
        <taxon>Dikarya</taxon>
        <taxon>Ascomycota</taxon>
        <taxon>Pezizomycotina</taxon>
        <taxon>Eurotiomycetes</taxon>
        <taxon>Chaetothyriomycetidae</taxon>
        <taxon>Chaetothyriales</taxon>
        <taxon>Trichomeriaceae</taxon>
        <taxon>Knufia</taxon>
    </lineage>
</organism>
<proteinExistence type="predicted"/>
<reference evidence="5" key="1">
    <citation type="submission" date="2022-10" db="EMBL/GenBank/DDBJ databases">
        <title>Culturing micro-colonial fungi from biological soil crusts in the Mojave desert and describing Neophaeococcomyces mojavensis, and introducing the new genera and species Taxawa tesnikishii.</title>
        <authorList>
            <person name="Kurbessoian T."/>
            <person name="Stajich J.E."/>
        </authorList>
    </citation>
    <scope>NUCLEOTIDE SEQUENCE</scope>
    <source>
        <strain evidence="5">TK_35</strain>
    </source>
</reference>
<dbReference type="PANTHER" id="PTHR34220:SF7">
    <property type="entry name" value="SENSOR HISTIDINE KINASE YPDA"/>
    <property type="match status" value="1"/>
</dbReference>
<feature type="transmembrane region" description="Helical" evidence="2">
    <location>
        <begin position="19"/>
        <end position="36"/>
    </location>
</feature>
<gene>
    <name evidence="5" type="ORF">H2204_012450</name>
</gene>
<protein>
    <recommendedName>
        <fullName evidence="6">DNA-binding response regulator</fullName>
    </recommendedName>
</protein>
<dbReference type="Gene3D" id="3.40.50.2300">
    <property type="match status" value="1"/>
</dbReference>
<feature type="domain" description="HTH LytTR-type" evidence="4">
    <location>
        <begin position="491"/>
        <end position="585"/>
    </location>
</feature>
<dbReference type="PANTHER" id="PTHR34220">
    <property type="entry name" value="SENSOR HISTIDINE KINASE YPDA"/>
    <property type="match status" value="1"/>
</dbReference>
<name>A0AA39CR03_9EURO</name>
<dbReference type="InterPro" id="IPR011006">
    <property type="entry name" value="CheY-like_superfamily"/>
</dbReference>
<dbReference type="Pfam" id="PF04397">
    <property type="entry name" value="LytTR"/>
    <property type="match status" value="1"/>
</dbReference>
<evidence type="ECO:0000259" key="3">
    <source>
        <dbReference type="PROSITE" id="PS50110"/>
    </source>
</evidence>
<feature type="domain" description="Response regulatory" evidence="3">
    <location>
        <begin position="346"/>
        <end position="460"/>
    </location>
</feature>
<dbReference type="InterPro" id="IPR001789">
    <property type="entry name" value="Sig_transdc_resp-reg_receiver"/>
</dbReference>
<dbReference type="InterPro" id="IPR010559">
    <property type="entry name" value="Sig_transdc_His_kin_internal"/>
</dbReference>
<dbReference type="InterPro" id="IPR007492">
    <property type="entry name" value="LytTR_DNA-bd_dom"/>
</dbReference>
<evidence type="ECO:0000313" key="5">
    <source>
        <dbReference type="EMBL" id="KAJ9620025.1"/>
    </source>
</evidence>
<keyword evidence="2" id="KW-0472">Membrane</keyword>
<feature type="transmembrane region" description="Helical" evidence="2">
    <location>
        <begin position="48"/>
        <end position="69"/>
    </location>
</feature>
<evidence type="ECO:0000256" key="1">
    <source>
        <dbReference type="PROSITE-ProRule" id="PRU00169"/>
    </source>
</evidence>
<dbReference type="EMBL" id="JAPDRN010000128">
    <property type="protein sequence ID" value="KAJ9620025.1"/>
    <property type="molecule type" value="Genomic_DNA"/>
</dbReference>